<feature type="compositionally biased region" description="Low complexity" evidence="1">
    <location>
        <begin position="1"/>
        <end position="15"/>
    </location>
</feature>
<dbReference type="InterPro" id="IPR027417">
    <property type="entry name" value="P-loop_NTPase"/>
</dbReference>
<protein>
    <recommendedName>
        <fullName evidence="4">(d)CMP kinase</fullName>
    </recommendedName>
</protein>
<proteinExistence type="predicted"/>
<name>A0A813BJH0_9DINO</name>
<dbReference type="Gene3D" id="3.40.50.300">
    <property type="entry name" value="P-loop containing nucleotide triphosphate hydrolases"/>
    <property type="match status" value="1"/>
</dbReference>
<evidence type="ECO:0000313" key="3">
    <source>
        <dbReference type="Proteomes" id="UP000601435"/>
    </source>
</evidence>
<dbReference type="EMBL" id="CAJNJA010071287">
    <property type="protein sequence ID" value="CAE7903463.1"/>
    <property type="molecule type" value="Genomic_DNA"/>
</dbReference>
<evidence type="ECO:0000313" key="2">
    <source>
        <dbReference type="EMBL" id="CAE7903463.1"/>
    </source>
</evidence>
<evidence type="ECO:0000256" key="1">
    <source>
        <dbReference type="SAM" id="MobiDB-lite"/>
    </source>
</evidence>
<organism evidence="2 3">
    <name type="scientific">Symbiodinium necroappetens</name>
    <dbReference type="NCBI Taxonomy" id="1628268"/>
    <lineage>
        <taxon>Eukaryota</taxon>
        <taxon>Sar</taxon>
        <taxon>Alveolata</taxon>
        <taxon>Dinophyceae</taxon>
        <taxon>Suessiales</taxon>
        <taxon>Symbiodiniaceae</taxon>
        <taxon>Symbiodinium</taxon>
    </lineage>
</organism>
<evidence type="ECO:0008006" key="4">
    <source>
        <dbReference type="Google" id="ProtNLM"/>
    </source>
</evidence>
<sequence>MLLAGKGVVGARGAAHTGPSGSRKPSAWIKSASPWAPMSCVGVVAAAGRLSGRQALCRSQRSLPQRSRMYLRSFTTEKERLTLSTLATSTDFRITDAIIDRLSDDDLFEKLAIFEEDLLIKRDDQDAELLKAGIQKGIDEGALVAPGQKPVYEDIDVTKMEANERAHYMATQLPAATEGFVVILVGKSGTGKETTFKKLQQELPEAIPWSNGNCFRALTLLAVTHCEQQGKDFEPECLTPQNLEAWVGMLQVVLEEGSDTIDIRIKGLGFDKLVSEIKDTILKDPPVSRLLPVVAKSTQAQVVAFAQQALQQAAASGRVVLLEGREETLDFIPSNYRFRLTLPDSCNLLRGQRRAAQRILGEAKEILSKTDGDSVDAVLNEALQTVAKGRDIQ</sequence>
<feature type="region of interest" description="Disordered" evidence="1">
    <location>
        <begin position="1"/>
        <end position="28"/>
    </location>
</feature>
<dbReference type="OrthoDB" id="417153at2759"/>
<reference evidence="2" key="1">
    <citation type="submission" date="2021-02" db="EMBL/GenBank/DDBJ databases">
        <authorList>
            <person name="Dougan E. K."/>
            <person name="Rhodes N."/>
            <person name="Thang M."/>
            <person name="Chan C."/>
        </authorList>
    </citation>
    <scope>NUCLEOTIDE SEQUENCE</scope>
</reference>
<dbReference type="Proteomes" id="UP000601435">
    <property type="component" value="Unassembled WGS sequence"/>
</dbReference>
<comment type="caution">
    <text evidence="2">The sequence shown here is derived from an EMBL/GenBank/DDBJ whole genome shotgun (WGS) entry which is preliminary data.</text>
</comment>
<gene>
    <name evidence="2" type="ORF">SNEC2469_LOCUS30510</name>
</gene>
<keyword evidence="3" id="KW-1185">Reference proteome</keyword>
<dbReference type="SUPFAM" id="SSF52540">
    <property type="entry name" value="P-loop containing nucleoside triphosphate hydrolases"/>
    <property type="match status" value="1"/>
</dbReference>
<accession>A0A813BJH0</accession>
<dbReference type="AlphaFoldDB" id="A0A813BJH0"/>